<dbReference type="SUPFAM" id="SSF50969">
    <property type="entry name" value="YVTN repeat-like/Quinoprotein amine dehydrogenase"/>
    <property type="match status" value="1"/>
</dbReference>
<name>W5WGJ8_9PSEU</name>
<evidence type="ECO:0000313" key="5">
    <source>
        <dbReference type="EMBL" id="AHI00324.1"/>
    </source>
</evidence>
<keyword evidence="6" id="KW-1185">Reference proteome</keyword>
<proteinExistence type="predicted"/>
<sequence length="1227" mass="130009">MPRPERPLDPDGGPAQRFALGLRALRVAAGNPGYREMAARVHYSAAALSAAANGRKLPTLDIALAYVRACAGDEAVWRARWQEATQELTPPEPVFDGVAPYLGLAAFQSEDADRFFGRERLVADLVARLARAPFLAVYGASGSGKSSLLRAGLLPALTQAQPTWSPVVFTPGADPLRECAVRLAARAGVTAGTLAAELAADPSGLALVVRQALAEQPEDAQLVLVVDQFEEVFTLCTDRQTRNRFVSALVSVAVDGQSRARVVLGVRADFYARCAEHPDLVAALSDAQLLVGPMTEHELTEAVTRPAQRAGLMVDKALVATIVEQARDRPGALPLVSHALLETWRRRQGSALTLAGYQATGGVDGAVAQSAERVYQGLDDRARRRTRDVFLRLTALGEGTEDTRRRVDRAELGADEELARVLDQLAAARLVTLGRQSVEMAHEALIGGWPRLREWLAEDREQLRAHRGLTVAAAEWQRHGRDESELYQGNRLALCESIEVDRLNELEREFLRASRARITREQTARARRRKLTLTALVATAVVMAVLAAGALFAVRQATEERDLAYSHQLVAMARGRLDRDPELGLLLAVRAFQSRPTAEAQSLLRQATLNSRLRLARPMNQGRVVGVAINGKGDLVATSGEDGTVDVLRADGQGAPTVLRGHEGPAWSPVFSPDGTRLASTGADRAVLIWHLGSAEPPVRLDWVTGLWGLSYSPDGTRLAGAAADGTIVLWDLATRTARTLTGHTGDVSGIAFSPDGRHLASGGADGTLRVWDSATGQQVSLRTGHQGTVDRVTYDRSGRHLATAGIDGTVRVWPAEGGDQPLVLHGHDEAVESVAFTPDGNRVVSGGADGTVRIWSTTSEANPLVLRGHHGEVWNVVTTPDGRRVFSGGNDGSLRIWDSTVVGDPKVLSGHVGSVAAAVFDRSGRRVVSGGADGTVRLWDTGGTGESSALATVDGEVRAVAFSADGRSVAAASDQGRIEVRAADGHGRPVVLTGHRDVVSGLAFNPSGTLLASAGDDGTVRLWHTDGSGEPRVLANSAGEPARGVAFSPDGRWLAAALHDGTVRVWPADGHGDPVVLQGSQGPVWKVAFSPDSSLLASGGNDGTVRVWHTGTWGDPLVQHGHDGLVWSLGFSADGKQLVSAGNDHTMRIWNTDGAGEPLVVTGQGAAVNSAEFSADGHLVTTHEDGTVRVGNCPEAGPIEGVLALAQAHSTRELTPEENRLASPGQ</sequence>
<feature type="domain" description="Novel STAND NTPase 1" evidence="4">
    <location>
        <begin position="100"/>
        <end position="483"/>
    </location>
</feature>
<dbReference type="SUPFAM" id="SSF101908">
    <property type="entry name" value="Putative isomerase YbhE"/>
    <property type="match status" value="1"/>
</dbReference>
<dbReference type="InterPro" id="IPR001680">
    <property type="entry name" value="WD40_rpt"/>
</dbReference>
<dbReference type="STRING" id="1449976.KALB_6965"/>
<protein>
    <recommendedName>
        <fullName evidence="4">Novel STAND NTPase 1 domain-containing protein</fullName>
    </recommendedName>
</protein>
<dbReference type="PANTHER" id="PTHR19848:SF8">
    <property type="entry name" value="F-BOX AND WD REPEAT DOMAIN CONTAINING 7"/>
    <property type="match status" value="1"/>
</dbReference>
<dbReference type="RefSeq" id="WP_042222922.1">
    <property type="nucleotide sequence ID" value="NZ_CP007155.1"/>
</dbReference>
<dbReference type="KEGG" id="kal:KALB_6965"/>
<dbReference type="InterPro" id="IPR027417">
    <property type="entry name" value="P-loop_NTPase"/>
</dbReference>
<feature type="repeat" description="WD" evidence="3">
    <location>
        <begin position="710"/>
        <end position="741"/>
    </location>
</feature>
<dbReference type="EMBL" id="CP007155">
    <property type="protein sequence ID" value="AHI00324.1"/>
    <property type="molecule type" value="Genomic_DNA"/>
</dbReference>
<feature type="repeat" description="WD" evidence="3">
    <location>
        <begin position="1078"/>
        <end position="1109"/>
    </location>
</feature>
<evidence type="ECO:0000256" key="2">
    <source>
        <dbReference type="ARBA" id="ARBA00022737"/>
    </source>
</evidence>
<evidence type="ECO:0000256" key="1">
    <source>
        <dbReference type="ARBA" id="ARBA00022574"/>
    </source>
</evidence>
<evidence type="ECO:0000259" key="4">
    <source>
        <dbReference type="Pfam" id="PF20703"/>
    </source>
</evidence>
<dbReference type="PROSITE" id="PS00678">
    <property type="entry name" value="WD_REPEATS_1"/>
    <property type="match status" value="1"/>
</dbReference>
<dbReference type="Gene3D" id="3.40.50.300">
    <property type="entry name" value="P-loop containing nucleotide triphosphate hydrolases"/>
    <property type="match status" value="1"/>
</dbReference>
<organism evidence="5 6">
    <name type="scientific">Kutzneria albida DSM 43870</name>
    <dbReference type="NCBI Taxonomy" id="1449976"/>
    <lineage>
        <taxon>Bacteria</taxon>
        <taxon>Bacillati</taxon>
        <taxon>Actinomycetota</taxon>
        <taxon>Actinomycetes</taxon>
        <taxon>Pseudonocardiales</taxon>
        <taxon>Pseudonocardiaceae</taxon>
        <taxon>Kutzneria</taxon>
    </lineage>
</organism>
<reference evidence="5 6" key="1">
    <citation type="journal article" date="2014" name="BMC Genomics">
        <title>Complete genome sequence of producer of the glycopeptide antibiotic Aculeximycin Kutzneria albida DSM 43870T, a representative of minor genus of Pseudonocardiaceae.</title>
        <authorList>
            <person name="Rebets Y."/>
            <person name="Tokovenko B."/>
            <person name="Lushchyk I."/>
            <person name="Ruckert C."/>
            <person name="Zaburannyi N."/>
            <person name="Bechthold A."/>
            <person name="Kalinowski J."/>
            <person name="Luzhetskyy A."/>
        </authorList>
    </citation>
    <scope>NUCLEOTIDE SEQUENCE [LARGE SCALE GENOMIC DNA]</scope>
    <source>
        <strain evidence="5">DSM 43870</strain>
    </source>
</reference>
<dbReference type="Proteomes" id="UP000019225">
    <property type="component" value="Chromosome"/>
</dbReference>
<dbReference type="SMART" id="SM00320">
    <property type="entry name" value="WD40"/>
    <property type="match status" value="14"/>
</dbReference>
<dbReference type="PANTHER" id="PTHR19848">
    <property type="entry name" value="WD40 REPEAT PROTEIN"/>
    <property type="match status" value="1"/>
</dbReference>
<feature type="repeat" description="WD" evidence="3">
    <location>
        <begin position="993"/>
        <end position="1024"/>
    </location>
</feature>
<evidence type="ECO:0000313" key="6">
    <source>
        <dbReference type="Proteomes" id="UP000019225"/>
    </source>
</evidence>
<gene>
    <name evidence="5" type="ORF">KALB_6965</name>
</gene>
<dbReference type="Gene3D" id="2.130.10.10">
    <property type="entry name" value="YVTN repeat-like/Quinoprotein amine dehydrogenase"/>
    <property type="match status" value="4"/>
</dbReference>
<dbReference type="InterPro" id="IPR020472">
    <property type="entry name" value="WD40_PAC1"/>
</dbReference>
<feature type="repeat" description="WD" evidence="3">
    <location>
        <begin position="867"/>
        <end position="899"/>
    </location>
</feature>
<dbReference type="eggNOG" id="COG2319">
    <property type="taxonomic scope" value="Bacteria"/>
</dbReference>
<evidence type="ECO:0000256" key="3">
    <source>
        <dbReference type="PROSITE-ProRule" id="PRU00221"/>
    </source>
</evidence>
<dbReference type="PROSITE" id="PS50082">
    <property type="entry name" value="WD_REPEATS_2"/>
    <property type="match status" value="11"/>
</dbReference>
<feature type="repeat" description="WD" evidence="3">
    <location>
        <begin position="909"/>
        <end position="941"/>
    </location>
</feature>
<keyword evidence="1 3" id="KW-0853">WD repeat</keyword>
<dbReference type="InterPro" id="IPR049052">
    <property type="entry name" value="nSTAND1"/>
</dbReference>
<dbReference type="PRINTS" id="PR00320">
    <property type="entry name" value="GPROTEINBRPT"/>
</dbReference>
<dbReference type="PROSITE" id="PS50294">
    <property type="entry name" value="WD_REPEATS_REGION"/>
    <property type="match status" value="9"/>
</dbReference>
<dbReference type="InterPro" id="IPR015943">
    <property type="entry name" value="WD40/YVTN_repeat-like_dom_sf"/>
</dbReference>
<dbReference type="Pfam" id="PF00400">
    <property type="entry name" value="WD40"/>
    <property type="match status" value="12"/>
</dbReference>
<dbReference type="InterPro" id="IPR011044">
    <property type="entry name" value="Quino_amine_DH_bsu"/>
</dbReference>
<feature type="repeat" description="WD" evidence="3">
    <location>
        <begin position="741"/>
        <end position="782"/>
    </location>
</feature>
<dbReference type="OrthoDB" id="192618at2"/>
<dbReference type="InterPro" id="IPR019775">
    <property type="entry name" value="WD40_repeat_CS"/>
</dbReference>
<dbReference type="HOGENOM" id="CLU_002352_0_2_11"/>
<feature type="repeat" description="WD" evidence="3">
    <location>
        <begin position="1046"/>
        <end position="1067"/>
    </location>
</feature>
<keyword evidence="2" id="KW-0677">Repeat</keyword>
<accession>W5WGJ8</accession>
<dbReference type="AlphaFoldDB" id="W5WGJ8"/>
<dbReference type="InterPro" id="IPR036322">
    <property type="entry name" value="WD40_repeat_dom_sf"/>
</dbReference>
<dbReference type="CDD" id="cd00200">
    <property type="entry name" value="WD40"/>
    <property type="match status" value="2"/>
</dbReference>
<dbReference type="PATRIC" id="fig|1449976.3.peg.6994"/>
<feature type="repeat" description="WD" evidence="3">
    <location>
        <begin position="825"/>
        <end position="866"/>
    </location>
</feature>
<dbReference type="Pfam" id="PF20703">
    <property type="entry name" value="nSTAND1"/>
    <property type="match status" value="1"/>
</dbReference>
<dbReference type="SUPFAM" id="SSF52540">
    <property type="entry name" value="P-loop containing nucleoside triphosphate hydrolases"/>
    <property type="match status" value="1"/>
</dbReference>
<feature type="repeat" description="WD" evidence="3">
    <location>
        <begin position="1120"/>
        <end position="1152"/>
    </location>
</feature>
<dbReference type="SUPFAM" id="SSF50978">
    <property type="entry name" value="WD40 repeat-like"/>
    <property type="match status" value="1"/>
</dbReference>
<feature type="repeat" description="WD" evidence="3">
    <location>
        <begin position="659"/>
        <end position="700"/>
    </location>
</feature>
<feature type="repeat" description="WD" evidence="3">
    <location>
        <begin position="783"/>
        <end position="814"/>
    </location>
</feature>